<feature type="chain" id="PRO_5045807174" description="CD59 glycoprotein-like" evidence="1">
    <location>
        <begin position="41"/>
        <end position="116"/>
    </location>
</feature>
<keyword evidence="3" id="KW-1185">Reference proteome</keyword>
<gene>
    <name evidence="2" type="ORF">XENORESO_008223</name>
</gene>
<sequence>MSRKGSWNGNKCRQAAVQSKTMKLLVLTLTLTLLFTAGGALDCHRCVSKRAGGTCQLTVETCKPNKDACAAAKFLREPFGQFQRCIALSDCKMLEMNAYINIKCCTEDMCNTFNPN</sequence>
<reference evidence="2 3" key="1">
    <citation type="submission" date="2021-06" db="EMBL/GenBank/DDBJ databases">
        <authorList>
            <person name="Palmer J.M."/>
        </authorList>
    </citation>
    <scope>NUCLEOTIDE SEQUENCE [LARGE SCALE GENOMIC DNA]</scope>
    <source>
        <strain evidence="2 3">XR_2019</strain>
        <tissue evidence="2">Muscle</tissue>
    </source>
</reference>
<dbReference type="SUPFAM" id="SSF57302">
    <property type="entry name" value="Snake toxin-like"/>
    <property type="match status" value="1"/>
</dbReference>
<evidence type="ECO:0000313" key="2">
    <source>
        <dbReference type="EMBL" id="MEQ2258129.1"/>
    </source>
</evidence>
<evidence type="ECO:0000313" key="3">
    <source>
        <dbReference type="Proteomes" id="UP001444071"/>
    </source>
</evidence>
<comment type="caution">
    <text evidence="2">The sequence shown here is derived from an EMBL/GenBank/DDBJ whole genome shotgun (WGS) entry which is preliminary data.</text>
</comment>
<dbReference type="Gene3D" id="2.10.60.10">
    <property type="entry name" value="CD59"/>
    <property type="match status" value="1"/>
</dbReference>
<accession>A0ABV0VLY3</accession>
<protein>
    <recommendedName>
        <fullName evidence="4">CD59 glycoprotein-like</fullName>
    </recommendedName>
</protein>
<dbReference type="Proteomes" id="UP001444071">
    <property type="component" value="Unassembled WGS sequence"/>
</dbReference>
<organism evidence="2 3">
    <name type="scientific">Xenotaenia resolanae</name>
    <dbReference type="NCBI Taxonomy" id="208358"/>
    <lineage>
        <taxon>Eukaryota</taxon>
        <taxon>Metazoa</taxon>
        <taxon>Chordata</taxon>
        <taxon>Craniata</taxon>
        <taxon>Vertebrata</taxon>
        <taxon>Euteleostomi</taxon>
        <taxon>Actinopterygii</taxon>
        <taxon>Neopterygii</taxon>
        <taxon>Teleostei</taxon>
        <taxon>Neoteleostei</taxon>
        <taxon>Acanthomorphata</taxon>
        <taxon>Ovalentaria</taxon>
        <taxon>Atherinomorphae</taxon>
        <taxon>Cyprinodontiformes</taxon>
        <taxon>Goodeidae</taxon>
        <taxon>Xenotaenia</taxon>
    </lineage>
</organism>
<name>A0ABV0VLY3_9TELE</name>
<dbReference type="InterPro" id="IPR045860">
    <property type="entry name" value="Snake_toxin-like_sf"/>
</dbReference>
<dbReference type="CDD" id="cd23611">
    <property type="entry name" value="TFP_LU_ECD_THFP5"/>
    <property type="match status" value="1"/>
</dbReference>
<evidence type="ECO:0000256" key="1">
    <source>
        <dbReference type="SAM" id="SignalP"/>
    </source>
</evidence>
<feature type="signal peptide" evidence="1">
    <location>
        <begin position="1"/>
        <end position="40"/>
    </location>
</feature>
<keyword evidence="1" id="KW-0732">Signal</keyword>
<dbReference type="EMBL" id="JAHRIM010000266">
    <property type="protein sequence ID" value="MEQ2258129.1"/>
    <property type="molecule type" value="Genomic_DNA"/>
</dbReference>
<proteinExistence type="predicted"/>
<evidence type="ECO:0008006" key="4">
    <source>
        <dbReference type="Google" id="ProtNLM"/>
    </source>
</evidence>